<proteinExistence type="predicted"/>
<dbReference type="GO" id="GO:0016020">
    <property type="term" value="C:membrane"/>
    <property type="evidence" value="ECO:0007669"/>
    <property type="project" value="UniProtKB-SubCell"/>
</dbReference>
<dbReference type="Proteomes" id="UP000738349">
    <property type="component" value="Unassembled WGS sequence"/>
</dbReference>
<dbReference type="AlphaFoldDB" id="A0A9P9JJE9"/>
<keyword evidence="6" id="KW-0472">Membrane</keyword>
<evidence type="ECO:0008006" key="9">
    <source>
        <dbReference type="Google" id="ProtNLM"/>
    </source>
</evidence>
<keyword evidence="8" id="KW-1185">Reference proteome</keyword>
<evidence type="ECO:0000256" key="1">
    <source>
        <dbReference type="ARBA" id="ARBA00001974"/>
    </source>
</evidence>
<dbReference type="InterPro" id="IPR036188">
    <property type="entry name" value="FAD/NAD-bd_sf"/>
</dbReference>
<evidence type="ECO:0000256" key="4">
    <source>
        <dbReference type="ARBA" id="ARBA00022989"/>
    </source>
</evidence>
<dbReference type="EMBL" id="JAGMUV010000001">
    <property type="protein sequence ID" value="KAH7176847.1"/>
    <property type="molecule type" value="Genomic_DNA"/>
</dbReference>
<dbReference type="Gene3D" id="3.50.50.60">
    <property type="entry name" value="FAD/NAD(P)-binding domain"/>
    <property type="match status" value="1"/>
</dbReference>
<sequence>MSANQADLDGVANIYTLKASVSRGLLATVTGTILILDKHVTSIKSGADVAEVTCSVGNPFNASMLIGADGIRSRARFFVDGGAGAASPDEEDGFIEGTFAITYYDVYGHSGFLSSDLERRAVYETHSNAFSTQLIVPSPERYFFLICQKLPNSARTKQQITPQKAEELARRNTDTCLAPAVPYKQAWENKT</sequence>
<keyword evidence="4" id="KW-1133">Transmembrane helix</keyword>
<dbReference type="OrthoDB" id="2431938at2759"/>
<dbReference type="PANTHER" id="PTHR47356:SF2">
    <property type="entry name" value="FAD-BINDING DOMAIN-CONTAINING PROTEIN-RELATED"/>
    <property type="match status" value="1"/>
</dbReference>
<keyword evidence="3" id="KW-0812">Transmembrane</keyword>
<evidence type="ECO:0000313" key="8">
    <source>
        <dbReference type="Proteomes" id="UP000738349"/>
    </source>
</evidence>
<evidence type="ECO:0000256" key="3">
    <source>
        <dbReference type="ARBA" id="ARBA00022692"/>
    </source>
</evidence>
<dbReference type="InterPro" id="IPR050562">
    <property type="entry name" value="FAD_mOase_fung"/>
</dbReference>
<gene>
    <name evidence="7" type="ORF">EDB81DRAFT_752164</name>
</gene>
<comment type="subcellular location">
    <subcellularLocation>
        <location evidence="2">Membrane</location>
    </subcellularLocation>
</comment>
<comment type="caution">
    <text evidence="7">The sequence shown here is derived from an EMBL/GenBank/DDBJ whole genome shotgun (WGS) entry which is preliminary data.</text>
</comment>
<dbReference type="GO" id="GO:0004497">
    <property type="term" value="F:monooxygenase activity"/>
    <property type="evidence" value="ECO:0007669"/>
    <property type="project" value="UniProtKB-KW"/>
</dbReference>
<evidence type="ECO:0000256" key="6">
    <source>
        <dbReference type="ARBA" id="ARBA00023136"/>
    </source>
</evidence>
<protein>
    <recommendedName>
        <fullName evidence="9">FAD-binding domain-containing protein</fullName>
    </recommendedName>
</protein>
<evidence type="ECO:0000313" key="7">
    <source>
        <dbReference type="EMBL" id="KAH7176847.1"/>
    </source>
</evidence>
<keyword evidence="5" id="KW-0560">Oxidoreductase</keyword>
<name>A0A9P9JJE9_9HYPO</name>
<organism evidence="7 8">
    <name type="scientific">Dactylonectria macrodidyma</name>
    <dbReference type="NCBI Taxonomy" id="307937"/>
    <lineage>
        <taxon>Eukaryota</taxon>
        <taxon>Fungi</taxon>
        <taxon>Dikarya</taxon>
        <taxon>Ascomycota</taxon>
        <taxon>Pezizomycotina</taxon>
        <taxon>Sordariomycetes</taxon>
        <taxon>Hypocreomycetidae</taxon>
        <taxon>Hypocreales</taxon>
        <taxon>Nectriaceae</taxon>
        <taxon>Dactylonectria</taxon>
    </lineage>
</organism>
<dbReference type="PANTHER" id="PTHR47356">
    <property type="entry name" value="FAD-DEPENDENT MONOOXYGENASE ASQG-RELATED"/>
    <property type="match status" value="1"/>
</dbReference>
<evidence type="ECO:0000256" key="5">
    <source>
        <dbReference type="ARBA" id="ARBA00023033"/>
    </source>
</evidence>
<accession>A0A9P9JJE9</accession>
<reference evidence="7" key="1">
    <citation type="journal article" date="2021" name="Nat. Commun.">
        <title>Genetic determinants of endophytism in the Arabidopsis root mycobiome.</title>
        <authorList>
            <person name="Mesny F."/>
            <person name="Miyauchi S."/>
            <person name="Thiergart T."/>
            <person name="Pickel B."/>
            <person name="Atanasova L."/>
            <person name="Karlsson M."/>
            <person name="Huettel B."/>
            <person name="Barry K.W."/>
            <person name="Haridas S."/>
            <person name="Chen C."/>
            <person name="Bauer D."/>
            <person name="Andreopoulos W."/>
            <person name="Pangilinan J."/>
            <person name="LaButti K."/>
            <person name="Riley R."/>
            <person name="Lipzen A."/>
            <person name="Clum A."/>
            <person name="Drula E."/>
            <person name="Henrissat B."/>
            <person name="Kohler A."/>
            <person name="Grigoriev I.V."/>
            <person name="Martin F.M."/>
            <person name="Hacquard S."/>
        </authorList>
    </citation>
    <scope>NUCLEOTIDE SEQUENCE</scope>
    <source>
        <strain evidence="7">MPI-CAGE-AT-0147</strain>
    </source>
</reference>
<evidence type="ECO:0000256" key="2">
    <source>
        <dbReference type="ARBA" id="ARBA00004370"/>
    </source>
</evidence>
<dbReference type="SUPFAM" id="SSF51905">
    <property type="entry name" value="FAD/NAD(P)-binding domain"/>
    <property type="match status" value="1"/>
</dbReference>
<comment type="cofactor">
    <cofactor evidence="1">
        <name>FAD</name>
        <dbReference type="ChEBI" id="CHEBI:57692"/>
    </cofactor>
</comment>
<keyword evidence="5" id="KW-0503">Monooxygenase</keyword>